<gene>
    <name evidence="3" type="primary">AlNc14C107G6257</name>
    <name evidence="3" type="ORF">ALNC14_070710</name>
</gene>
<dbReference type="EMBL" id="FR824152">
    <property type="protein sequence ID" value="CCA20928.1"/>
    <property type="molecule type" value="Genomic_DNA"/>
</dbReference>
<dbReference type="InterPro" id="IPR021139">
    <property type="entry name" value="NYN"/>
</dbReference>
<dbReference type="AlphaFoldDB" id="F0WI50"/>
<protein>
    <submittedName>
        <fullName evidence="3">Uncharacterized protein AlNc14C107G6257</fullName>
    </submittedName>
</protein>
<dbReference type="Gene3D" id="3.40.50.1010">
    <property type="entry name" value="5'-nuclease"/>
    <property type="match status" value="1"/>
</dbReference>
<dbReference type="Pfam" id="PF01936">
    <property type="entry name" value="NYN"/>
    <property type="match status" value="1"/>
</dbReference>
<feature type="compositionally biased region" description="Basic and acidic residues" evidence="1">
    <location>
        <begin position="242"/>
        <end position="259"/>
    </location>
</feature>
<dbReference type="HOGENOM" id="CLU_916491_0_0_1"/>
<evidence type="ECO:0000313" key="3">
    <source>
        <dbReference type="EMBL" id="CCA20928.1"/>
    </source>
</evidence>
<sequence length="304" mass="34808">MSESIETEVTTALIIDGAYAEINGQKKGGLDYLKLRKFLEEKGKAQIRERWYFTHDRRKYTTSFFTMIKSAPPLGPQFQLKVYGTKSYACRCKRCHYRFSQFVQKGVDNGIATKLLSLAYENVCDRFILLAGDGDFYDSLYQVKNVLRKEIWVVGFRDSVSADLQQLASMIIWLDDHWQGVQRHDDTAMGVSLDVPEPSTTTWNNRRPSNDSRGSYQRENKKRHREGHRVDSRPRQRYNGPSKHEERNDGGDRFSRSVKTENTNSVRHSSVTLTMSDVSGSDEDRLVAATKRSAIINLASDSEG</sequence>
<reference evidence="3" key="1">
    <citation type="journal article" date="2011" name="PLoS Biol.">
        <title>Gene gain and loss during evolution of obligate parasitism in the white rust pathogen of Arabidopsis thaliana.</title>
        <authorList>
            <person name="Kemen E."/>
            <person name="Gardiner A."/>
            <person name="Schultz-Larsen T."/>
            <person name="Kemen A.C."/>
            <person name="Balmuth A.L."/>
            <person name="Robert-Seilaniantz A."/>
            <person name="Bailey K."/>
            <person name="Holub E."/>
            <person name="Studholme D.J."/>
            <person name="Maclean D."/>
            <person name="Jones J.D."/>
        </authorList>
    </citation>
    <scope>NUCLEOTIDE SEQUENCE</scope>
</reference>
<feature type="compositionally biased region" description="Polar residues" evidence="1">
    <location>
        <begin position="260"/>
        <end position="279"/>
    </location>
</feature>
<evidence type="ECO:0000259" key="2">
    <source>
        <dbReference type="Pfam" id="PF01936"/>
    </source>
</evidence>
<proteinExistence type="predicted"/>
<evidence type="ECO:0000256" key="1">
    <source>
        <dbReference type="SAM" id="MobiDB-lite"/>
    </source>
</evidence>
<feature type="region of interest" description="Disordered" evidence="1">
    <location>
        <begin position="190"/>
        <end position="282"/>
    </location>
</feature>
<organism evidence="3">
    <name type="scientific">Albugo laibachii Nc14</name>
    <dbReference type="NCBI Taxonomy" id="890382"/>
    <lineage>
        <taxon>Eukaryota</taxon>
        <taxon>Sar</taxon>
        <taxon>Stramenopiles</taxon>
        <taxon>Oomycota</taxon>
        <taxon>Peronosporomycetes</taxon>
        <taxon>Albuginales</taxon>
        <taxon>Albuginaceae</taxon>
        <taxon>Albugo</taxon>
    </lineage>
</organism>
<dbReference type="GO" id="GO:0004540">
    <property type="term" value="F:RNA nuclease activity"/>
    <property type="evidence" value="ECO:0007669"/>
    <property type="project" value="InterPro"/>
</dbReference>
<accession>F0WI50</accession>
<feature type="domain" description="NYN" evidence="2">
    <location>
        <begin position="11"/>
        <end position="173"/>
    </location>
</feature>
<feature type="compositionally biased region" description="Polar residues" evidence="1">
    <location>
        <begin position="198"/>
        <end position="217"/>
    </location>
</feature>
<name>F0WI50_9STRA</name>
<reference evidence="3" key="2">
    <citation type="submission" date="2011-02" db="EMBL/GenBank/DDBJ databases">
        <authorList>
            <person name="MacLean D."/>
        </authorList>
    </citation>
    <scope>NUCLEOTIDE SEQUENCE</scope>
</reference>